<evidence type="ECO:0000256" key="1">
    <source>
        <dbReference type="SAM" id="MobiDB-lite"/>
    </source>
</evidence>
<name>A0A3G4ZL42_9VIRU</name>
<dbReference type="EMBL" id="MK071980">
    <property type="protein sequence ID" value="AYV75562.1"/>
    <property type="molecule type" value="Genomic_DNA"/>
</dbReference>
<organism evidence="2">
    <name type="scientific">Terrestrivirus sp</name>
    <dbReference type="NCBI Taxonomy" id="2487775"/>
    <lineage>
        <taxon>Viruses</taxon>
        <taxon>Varidnaviria</taxon>
        <taxon>Bamfordvirae</taxon>
        <taxon>Nucleocytoviricota</taxon>
        <taxon>Megaviricetes</taxon>
        <taxon>Imitervirales</taxon>
        <taxon>Mimiviridae</taxon>
        <taxon>Klosneuvirinae</taxon>
    </lineage>
</organism>
<feature type="compositionally biased region" description="Basic and acidic residues" evidence="1">
    <location>
        <begin position="122"/>
        <end position="137"/>
    </location>
</feature>
<feature type="region of interest" description="Disordered" evidence="1">
    <location>
        <begin position="95"/>
        <end position="137"/>
    </location>
</feature>
<protein>
    <submittedName>
        <fullName evidence="2">Uncharacterized protein</fullName>
    </submittedName>
</protein>
<sequence>MYIDRMPIKWSKDEQRQMIVELKQGHSIKSIAQKHDRSVIAIETRLQKIVYDAVSQGHKVSELKDIIGLDKEAIVKYYKAYVDFIKTNDLPISQMKTRSKKHSHKSDNTEKQSRHVSSHSHNHNDNDDDGKKDESKEKIERKLYRLKKLTYKLIVENKVLKKVIKTISSHDK</sequence>
<proteinExistence type="predicted"/>
<reference evidence="2" key="1">
    <citation type="submission" date="2018-10" db="EMBL/GenBank/DDBJ databases">
        <title>Hidden diversity of soil giant viruses.</title>
        <authorList>
            <person name="Schulz F."/>
            <person name="Alteio L."/>
            <person name="Goudeau D."/>
            <person name="Ryan E.M."/>
            <person name="Malmstrom R.R."/>
            <person name="Blanchard J."/>
            <person name="Woyke T."/>
        </authorList>
    </citation>
    <scope>NUCLEOTIDE SEQUENCE</scope>
    <source>
        <strain evidence="2">TEV1</strain>
    </source>
</reference>
<evidence type="ECO:0000313" key="2">
    <source>
        <dbReference type="EMBL" id="AYV75562.1"/>
    </source>
</evidence>
<accession>A0A3G4ZL42</accession>
<gene>
    <name evidence="2" type="ORF">Terrestrivirus2_70</name>
</gene>